<feature type="binding site" evidence="4">
    <location>
        <begin position="233"/>
        <end position="234"/>
    </location>
    <ligand>
        <name>3-amino-2-oxopropyl phosphate</name>
        <dbReference type="ChEBI" id="CHEBI:57279"/>
    </ligand>
</feature>
<feature type="binding site" evidence="4">
    <location>
        <position position="99"/>
    </location>
    <ligand>
        <name>1-deoxy-D-xylulose 5-phosphate</name>
        <dbReference type="ChEBI" id="CHEBI:57792"/>
    </ligand>
</feature>
<dbReference type="CDD" id="cd00003">
    <property type="entry name" value="PNPsynthase"/>
    <property type="match status" value="1"/>
</dbReference>
<dbReference type="NCBIfam" id="NF003627">
    <property type="entry name" value="PRK05265.1-5"/>
    <property type="match status" value="1"/>
</dbReference>
<feature type="active site" description="Proton acceptor" evidence="4">
    <location>
        <position position="69"/>
    </location>
</feature>
<evidence type="ECO:0000256" key="5">
    <source>
        <dbReference type="NCBIfam" id="TIGR00559"/>
    </source>
</evidence>
<reference evidence="6 7" key="1">
    <citation type="submission" date="2023-01" db="EMBL/GenBank/DDBJ databases">
        <title>Description of Helicobacter ibis sp. nov. isolated from faecal droppings of black-faced ibis (Theristicus melanopis).</title>
        <authorList>
            <person name="Lopez-Cantillo M."/>
            <person name="Vidal-Veuthey B."/>
            <person name="Mella A."/>
            <person name="De La Haba R."/>
            <person name="Collado L."/>
        </authorList>
    </citation>
    <scope>NUCLEOTIDE SEQUENCE [LARGE SCALE GENOMIC DNA]</scope>
    <source>
        <strain evidence="6 7">A82</strain>
    </source>
</reference>
<comment type="subunit">
    <text evidence="4">Homooctamer; tetramer of dimers.</text>
</comment>
<accession>A0ABT4VFM2</accession>
<gene>
    <name evidence="4" type="primary">pdxJ</name>
    <name evidence="6" type="ORF">PF021_07460</name>
</gene>
<keyword evidence="1 4" id="KW-0963">Cytoplasm</keyword>
<feature type="binding site" evidence="4">
    <location>
        <begin position="8"/>
        <end position="9"/>
    </location>
    <ligand>
        <name>1-deoxy-D-xylulose 5-phosphate</name>
        <dbReference type="ChEBI" id="CHEBI:57792"/>
    </ligand>
</feature>
<feature type="binding site" evidence="4">
    <location>
        <position position="17"/>
    </location>
    <ligand>
        <name>3-amino-2-oxopropyl phosphate</name>
        <dbReference type="ChEBI" id="CHEBI:57279"/>
    </ligand>
</feature>
<comment type="similarity">
    <text evidence="4">Belongs to the PNP synthase family.</text>
</comment>
<keyword evidence="2 4" id="KW-0808">Transferase</keyword>
<feature type="binding site" evidence="4">
    <location>
        <position position="49"/>
    </location>
    <ligand>
        <name>1-deoxy-D-xylulose 5-phosphate</name>
        <dbReference type="ChEBI" id="CHEBI:57792"/>
    </ligand>
</feature>
<dbReference type="HAMAP" id="MF_00279">
    <property type="entry name" value="PdxJ"/>
    <property type="match status" value="1"/>
</dbReference>
<feature type="site" description="Transition state stabilizer" evidence="4">
    <location>
        <position position="148"/>
    </location>
</feature>
<feature type="active site" description="Proton donor" evidence="4">
    <location>
        <position position="211"/>
    </location>
</feature>
<dbReference type="GO" id="GO:0033856">
    <property type="term" value="F:pyridoxine 5'-phosphate synthase activity"/>
    <property type="evidence" value="ECO:0007669"/>
    <property type="project" value="UniProtKB-EC"/>
</dbReference>
<organism evidence="6 7">
    <name type="scientific">Helicobacter ibis</name>
    <dbReference type="NCBI Taxonomy" id="2962633"/>
    <lineage>
        <taxon>Bacteria</taxon>
        <taxon>Pseudomonadati</taxon>
        <taxon>Campylobacterota</taxon>
        <taxon>Epsilonproteobacteria</taxon>
        <taxon>Campylobacterales</taxon>
        <taxon>Helicobacteraceae</taxon>
        <taxon>Helicobacter</taxon>
    </lineage>
</organism>
<dbReference type="Pfam" id="PF03740">
    <property type="entry name" value="PdxJ"/>
    <property type="match status" value="1"/>
</dbReference>
<feature type="binding site" evidence="4">
    <location>
        <position position="6"/>
    </location>
    <ligand>
        <name>3-amino-2-oxopropyl phosphate</name>
        <dbReference type="ChEBI" id="CHEBI:57279"/>
    </ligand>
</feature>
<dbReference type="InterPro" id="IPR004569">
    <property type="entry name" value="PyrdxlP_synth_PdxJ"/>
</dbReference>
<keyword evidence="7" id="KW-1185">Reference proteome</keyword>
<dbReference type="NCBIfam" id="TIGR00559">
    <property type="entry name" value="pdxJ"/>
    <property type="match status" value="1"/>
</dbReference>
<dbReference type="Gene3D" id="3.20.20.70">
    <property type="entry name" value="Aldolase class I"/>
    <property type="match status" value="1"/>
</dbReference>
<dbReference type="RefSeq" id="WP_271021856.1">
    <property type="nucleotide sequence ID" value="NZ_JAQHXR010000004.1"/>
</dbReference>
<comment type="subcellular location">
    <subcellularLocation>
        <location evidence="4">Cytoplasm</location>
    </subcellularLocation>
</comment>
<evidence type="ECO:0000256" key="4">
    <source>
        <dbReference type="HAMAP-Rule" id="MF_00279"/>
    </source>
</evidence>
<dbReference type="SUPFAM" id="SSF63892">
    <property type="entry name" value="Pyridoxine 5'-phosphate synthase"/>
    <property type="match status" value="1"/>
</dbReference>
<dbReference type="PANTHER" id="PTHR30456">
    <property type="entry name" value="PYRIDOXINE 5'-PHOSPHATE SYNTHASE"/>
    <property type="match status" value="1"/>
</dbReference>
<evidence type="ECO:0000256" key="2">
    <source>
        <dbReference type="ARBA" id="ARBA00022679"/>
    </source>
</evidence>
<comment type="caution">
    <text evidence="6">The sequence shown here is derived from an EMBL/GenBank/DDBJ whole genome shotgun (WGS) entry which is preliminary data.</text>
</comment>
<feature type="binding site" evidence="4">
    <location>
        <position position="44"/>
    </location>
    <ligand>
        <name>1-deoxy-D-xylulose 5-phosphate</name>
        <dbReference type="ChEBI" id="CHEBI:57792"/>
    </ligand>
</feature>
<keyword evidence="3 4" id="KW-0664">Pyridoxine biosynthesis</keyword>
<dbReference type="NCBIfam" id="NF003625">
    <property type="entry name" value="PRK05265.1-3"/>
    <property type="match status" value="1"/>
</dbReference>
<evidence type="ECO:0000256" key="3">
    <source>
        <dbReference type="ARBA" id="ARBA00023096"/>
    </source>
</evidence>
<evidence type="ECO:0000313" key="6">
    <source>
        <dbReference type="EMBL" id="MDA3969501.1"/>
    </source>
</evidence>
<dbReference type="Proteomes" id="UP001210261">
    <property type="component" value="Unassembled WGS sequence"/>
</dbReference>
<feature type="binding site" evidence="4">
    <location>
        <position position="212"/>
    </location>
    <ligand>
        <name>3-amino-2-oxopropyl phosphate</name>
        <dbReference type="ChEBI" id="CHEBI:57279"/>
    </ligand>
</feature>
<feature type="active site" description="Proton acceptor" evidence="4">
    <location>
        <position position="42"/>
    </location>
</feature>
<comment type="function">
    <text evidence="4">Catalyzes the complicated ring closure reaction between the two acyclic compounds 1-deoxy-D-xylulose-5-phosphate (DXP) and 3-amino-2-oxopropyl phosphate (1-amino-acetone-3-phosphate or AAP) to form pyridoxine 5'-phosphate (PNP) and inorganic phosphate.</text>
</comment>
<dbReference type="EMBL" id="JAQHXR010000004">
    <property type="protein sequence ID" value="MDA3969501.1"/>
    <property type="molecule type" value="Genomic_DNA"/>
</dbReference>
<name>A0ABT4VFM2_9HELI</name>
<dbReference type="InterPro" id="IPR013785">
    <property type="entry name" value="Aldolase_TIM"/>
</dbReference>
<dbReference type="EC" id="2.6.99.2" evidence="4 5"/>
<comment type="pathway">
    <text evidence="4">Cofactor biosynthesis; pyridoxine 5'-phosphate biosynthesis; pyridoxine 5'-phosphate from D-erythrose 4-phosphate: step 5/5.</text>
</comment>
<proteinExistence type="inferred from homology"/>
<evidence type="ECO:0000256" key="1">
    <source>
        <dbReference type="ARBA" id="ARBA00022490"/>
    </source>
</evidence>
<protein>
    <recommendedName>
        <fullName evidence="4 5">Pyridoxine 5'-phosphate synthase</fullName>
        <shortName evidence="4">PNP synthase</shortName>
        <ecNumber evidence="4 5">2.6.99.2</ecNumber>
    </recommendedName>
</protein>
<sequence>MKLGVNIDHIATLREARGINEPDPLEAVFIAKRAGAYQITIHLREDRRHIHDDDVLKIANSSFLPLNVETSINENIIKYLLKIAPHRITLVPEKRKELTTEGGLNIKNNSSTIQKIIDDFHKVGTEVSLFIDCNCVEQCAKLGADMVEIHTGLYANLHLMLFSNLPRTHNTINELSKLRLELQEGLNNSLIDIQEAAKIAKELKLEVAAGHGLNYNNIEPILNIEEITELNIGHSIISRAIFTGLEQAIKDMLTIINSKQ</sequence>
<dbReference type="PANTHER" id="PTHR30456:SF0">
    <property type="entry name" value="PYRIDOXINE 5'-PHOSPHATE SYNTHASE"/>
    <property type="match status" value="1"/>
</dbReference>
<comment type="catalytic activity">
    <reaction evidence="4">
        <text>3-amino-2-oxopropyl phosphate + 1-deoxy-D-xylulose 5-phosphate = pyridoxine 5'-phosphate + phosphate + 2 H2O + H(+)</text>
        <dbReference type="Rhea" id="RHEA:15265"/>
        <dbReference type="ChEBI" id="CHEBI:15377"/>
        <dbReference type="ChEBI" id="CHEBI:15378"/>
        <dbReference type="ChEBI" id="CHEBI:43474"/>
        <dbReference type="ChEBI" id="CHEBI:57279"/>
        <dbReference type="ChEBI" id="CHEBI:57792"/>
        <dbReference type="ChEBI" id="CHEBI:58589"/>
        <dbReference type="EC" id="2.6.99.2"/>
    </reaction>
</comment>
<dbReference type="InterPro" id="IPR036130">
    <property type="entry name" value="Pyridoxine-5'_phos_synth"/>
</dbReference>
<evidence type="ECO:0000313" key="7">
    <source>
        <dbReference type="Proteomes" id="UP001210261"/>
    </source>
</evidence>